<dbReference type="InterPro" id="IPR047726">
    <property type="entry name" value="CsgH_dom"/>
</dbReference>
<sequence length="132" mass="13529">MPNSVKHPRRLMAILALVLLPVGAVAAMTTASQSDEAQLCEIEATPGAGMVRLDALVHADEHVGGTYTFQVEKAGGGGSSTINQSGDFDATAGHPAILSSVSLDSKGAEYKATLNIVIGDRSFSCTKQTGGN</sequence>
<evidence type="ECO:0000259" key="2">
    <source>
        <dbReference type="Pfam" id="PF21112"/>
    </source>
</evidence>
<feature type="domain" description="CsgH-like" evidence="2">
    <location>
        <begin position="40"/>
        <end position="125"/>
    </location>
</feature>
<evidence type="ECO:0000313" key="3">
    <source>
        <dbReference type="EMBL" id="SCB27240.1"/>
    </source>
</evidence>
<dbReference type="NCBIfam" id="NF041112">
    <property type="entry name" value="chap_CsgH_alph"/>
    <property type="match status" value="1"/>
</dbReference>
<proteinExistence type="predicted"/>
<protein>
    <recommendedName>
        <fullName evidence="2">CsgH-like domain-containing protein</fullName>
    </recommendedName>
</protein>
<dbReference type="Pfam" id="PF21112">
    <property type="entry name" value="CsgH"/>
    <property type="match status" value="1"/>
</dbReference>
<name>A0A1C3VHE0_9HYPH</name>
<keyword evidence="1" id="KW-0732">Signal</keyword>
<dbReference type="AlphaFoldDB" id="A0A1C3VHE0"/>
<accession>A0A1C3VHE0</accession>
<evidence type="ECO:0000256" key="1">
    <source>
        <dbReference type="SAM" id="SignalP"/>
    </source>
</evidence>
<dbReference type="Gene3D" id="2.60.40.2420">
    <property type="match status" value="1"/>
</dbReference>
<feature type="signal peptide" evidence="1">
    <location>
        <begin position="1"/>
        <end position="26"/>
    </location>
</feature>
<dbReference type="STRING" id="52131.GA0061100_106119"/>
<organism evidence="3 4">
    <name type="scientific">Rhizobium hainanense</name>
    <dbReference type="NCBI Taxonomy" id="52131"/>
    <lineage>
        <taxon>Bacteria</taxon>
        <taxon>Pseudomonadati</taxon>
        <taxon>Pseudomonadota</taxon>
        <taxon>Alphaproteobacteria</taxon>
        <taxon>Hyphomicrobiales</taxon>
        <taxon>Rhizobiaceae</taxon>
        <taxon>Rhizobium/Agrobacterium group</taxon>
        <taxon>Rhizobium</taxon>
    </lineage>
</organism>
<gene>
    <name evidence="3" type="ORF">GA0061100_106119</name>
</gene>
<feature type="chain" id="PRO_5008684413" description="CsgH-like domain-containing protein" evidence="1">
    <location>
        <begin position="27"/>
        <end position="132"/>
    </location>
</feature>
<keyword evidence="4" id="KW-1185">Reference proteome</keyword>
<dbReference type="RefSeq" id="WP_075854451.1">
    <property type="nucleotide sequence ID" value="NZ_FMAC01000006.1"/>
</dbReference>
<dbReference type="InterPro" id="IPR048632">
    <property type="entry name" value="CsgH-like"/>
</dbReference>
<dbReference type="InterPro" id="IPR053722">
    <property type="entry name" value="Curli_assembly_CsgC/AgfC"/>
</dbReference>
<dbReference type="EMBL" id="FMAC01000006">
    <property type="protein sequence ID" value="SCB27240.1"/>
    <property type="molecule type" value="Genomic_DNA"/>
</dbReference>
<dbReference type="Proteomes" id="UP000186228">
    <property type="component" value="Unassembled WGS sequence"/>
</dbReference>
<evidence type="ECO:0000313" key="4">
    <source>
        <dbReference type="Proteomes" id="UP000186228"/>
    </source>
</evidence>
<dbReference type="OrthoDB" id="8367544at2"/>
<reference evidence="4" key="1">
    <citation type="submission" date="2016-08" db="EMBL/GenBank/DDBJ databases">
        <authorList>
            <person name="Varghese N."/>
            <person name="Submissions Spin"/>
        </authorList>
    </citation>
    <scope>NUCLEOTIDE SEQUENCE [LARGE SCALE GENOMIC DNA]</scope>
    <source>
        <strain evidence="4">CCBAU 57015</strain>
    </source>
</reference>